<proteinExistence type="inferred from homology"/>
<evidence type="ECO:0000256" key="3">
    <source>
        <dbReference type="ARBA" id="ARBA00022448"/>
    </source>
</evidence>
<evidence type="ECO:0000313" key="10">
    <source>
        <dbReference type="Proteomes" id="UP000249720"/>
    </source>
</evidence>
<dbReference type="InterPro" id="IPR003423">
    <property type="entry name" value="OMP_efflux"/>
</dbReference>
<accession>A0A2W7RPX0</accession>
<evidence type="ECO:0000256" key="1">
    <source>
        <dbReference type="ARBA" id="ARBA00004442"/>
    </source>
</evidence>
<name>A0A2W7RPX0_9BACT</name>
<evidence type="ECO:0000256" key="7">
    <source>
        <dbReference type="ARBA" id="ARBA00023237"/>
    </source>
</evidence>
<evidence type="ECO:0000256" key="8">
    <source>
        <dbReference type="SAM" id="SignalP"/>
    </source>
</evidence>
<sequence>MKQKLMILLFITMGSSIVLKAQTGEGIHAFSLQQCLEYAHKNNAQIKNALLNVQIQQQINRGVTSAALPQLNGGINTNYYPNVAVQSFPNFIAAATYGVLVQEGVKNGAGNPIVAPSDFGYVQAQFGTPYNATASVALSQILFDGQVFVGLQARSTSMQYQQKNVEVTEENIKANIYKVYYQLVVSKTQVALLDANIERLQKLLHDTQEMYKNGFAEKLDVDKTSVQLANLQTEKQKTLNSIAVGYLGLKILLGMPVKDSLVLTDNINEDVIKDNILNDTAYQYTNRKDFQYLQLVKKLNQYNVKRYQMSYLPTVTLSGSFAKQAYRSQFNFFDKKGDWFTASAIGLNISVPLFDGFSKDSKIKQSRLELKQTDNSLDALKLSIDNDVKTAQLNFATALETLDFQKKNMQLAETVYNQTKKKYEVGTGSNTEITAAETDLKTAQTNYVNALYDAAIARVDYLKAIGKL</sequence>
<dbReference type="Proteomes" id="UP000249720">
    <property type="component" value="Unassembled WGS sequence"/>
</dbReference>
<organism evidence="9 10">
    <name type="scientific">Hydrotalea sandarakina</name>
    <dbReference type="NCBI Taxonomy" id="1004304"/>
    <lineage>
        <taxon>Bacteria</taxon>
        <taxon>Pseudomonadati</taxon>
        <taxon>Bacteroidota</taxon>
        <taxon>Chitinophagia</taxon>
        <taxon>Chitinophagales</taxon>
        <taxon>Chitinophagaceae</taxon>
        <taxon>Hydrotalea</taxon>
    </lineage>
</organism>
<dbReference type="PANTHER" id="PTHR30026:SF20">
    <property type="entry name" value="OUTER MEMBRANE PROTEIN TOLC"/>
    <property type="match status" value="1"/>
</dbReference>
<reference evidence="9 10" key="1">
    <citation type="submission" date="2018-06" db="EMBL/GenBank/DDBJ databases">
        <title>Genomic Encyclopedia of Archaeal and Bacterial Type Strains, Phase II (KMG-II): from individual species to whole genera.</title>
        <authorList>
            <person name="Goeker M."/>
        </authorList>
    </citation>
    <scope>NUCLEOTIDE SEQUENCE [LARGE SCALE GENOMIC DNA]</scope>
    <source>
        <strain evidence="9 10">DSM 23241</strain>
    </source>
</reference>
<evidence type="ECO:0000256" key="6">
    <source>
        <dbReference type="ARBA" id="ARBA00023136"/>
    </source>
</evidence>
<dbReference type="InterPro" id="IPR051906">
    <property type="entry name" value="TolC-like"/>
</dbReference>
<comment type="similarity">
    <text evidence="2">Belongs to the outer membrane factor (OMF) (TC 1.B.17) family.</text>
</comment>
<evidence type="ECO:0000256" key="5">
    <source>
        <dbReference type="ARBA" id="ARBA00022692"/>
    </source>
</evidence>
<dbReference type="GO" id="GO:0015562">
    <property type="term" value="F:efflux transmembrane transporter activity"/>
    <property type="evidence" value="ECO:0007669"/>
    <property type="project" value="InterPro"/>
</dbReference>
<keyword evidence="7" id="KW-0998">Cell outer membrane</keyword>
<dbReference type="GO" id="GO:0009279">
    <property type="term" value="C:cell outer membrane"/>
    <property type="evidence" value="ECO:0007669"/>
    <property type="project" value="UniProtKB-SubCell"/>
</dbReference>
<feature type="chain" id="PRO_5015921526" evidence="8">
    <location>
        <begin position="21"/>
        <end position="468"/>
    </location>
</feature>
<dbReference type="OrthoDB" id="367883at2"/>
<feature type="signal peptide" evidence="8">
    <location>
        <begin position="1"/>
        <end position="20"/>
    </location>
</feature>
<dbReference type="EMBL" id="QKZV01000004">
    <property type="protein sequence ID" value="PZX62798.1"/>
    <property type="molecule type" value="Genomic_DNA"/>
</dbReference>
<dbReference type="RefSeq" id="WP_111295159.1">
    <property type="nucleotide sequence ID" value="NZ_QKZV01000004.1"/>
</dbReference>
<keyword evidence="5" id="KW-0812">Transmembrane</keyword>
<keyword evidence="8" id="KW-0732">Signal</keyword>
<dbReference type="Gene3D" id="1.20.1600.10">
    <property type="entry name" value="Outer membrane efflux proteins (OEP)"/>
    <property type="match status" value="1"/>
</dbReference>
<gene>
    <name evidence="9" type="ORF">LX80_01492</name>
</gene>
<dbReference type="GO" id="GO:1990281">
    <property type="term" value="C:efflux pump complex"/>
    <property type="evidence" value="ECO:0007669"/>
    <property type="project" value="TreeGrafter"/>
</dbReference>
<dbReference type="SUPFAM" id="SSF56954">
    <property type="entry name" value="Outer membrane efflux proteins (OEP)"/>
    <property type="match status" value="1"/>
</dbReference>
<evidence type="ECO:0000256" key="4">
    <source>
        <dbReference type="ARBA" id="ARBA00022452"/>
    </source>
</evidence>
<keyword evidence="3" id="KW-0813">Transport</keyword>
<dbReference type="GO" id="GO:0015288">
    <property type="term" value="F:porin activity"/>
    <property type="evidence" value="ECO:0007669"/>
    <property type="project" value="TreeGrafter"/>
</dbReference>
<dbReference type="AlphaFoldDB" id="A0A2W7RPX0"/>
<dbReference type="Pfam" id="PF02321">
    <property type="entry name" value="OEP"/>
    <property type="match status" value="1"/>
</dbReference>
<keyword evidence="6" id="KW-0472">Membrane</keyword>
<dbReference type="PANTHER" id="PTHR30026">
    <property type="entry name" value="OUTER MEMBRANE PROTEIN TOLC"/>
    <property type="match status" value="1"/>
</dbReference>
<comment type="subcellular location">
    <subcellularLocation>
        <location evidence="1">Cell outer membrane</location>
    </subcellularLocation>
</comment>
<keyword evidence="4" id="KW-1134">Transmembrane beta strand</keyword>
<evidence type="ECO:0000313" key="9">
    <source>
        <dbReference type="EMBL" id="PZX62798.1"/>
    </source>
</evidence>
<evidence type="ECO:0000256" key="2">
    <source>
        <dbReference type="ARBA" id="ARBA00007613"/>
    </source>
</evidence>
<comment type="caution">
    <text evidence="9">The sequence shown here is derived from an EMBL/GenBank/DDBJ whole genome shotgun (WGS) entry which is preliminary data.</text>
</comment>
<keyword evidence="10" id="KW-1185">Reference proteome</keyword>
<protein>
    <submittedName>
        <fullName evidence="9">Outer membrane protein TolC</fullName>
    </submittedName>
</protein>